<feature type="domain" description="SPOR" evidence="3">
    <location>
        <begin position="102"/>
        <end position="170"/>
    </location>
</feature>
<dbReference type="InterPro" id="IPR007730">
    <property type="entry name" value="SPOR-like_dom"/>
</dbReference>
<evidence type="ECO:0000256" key="1">
    <source>
        <dbReference type="SAM" id="MobiDB-lite"/>
    </source>
</evidence>
<dbReference type="GO" id="GO:0042834">
    <property type="term" value="F:peptidoglycan binding"/>
    <property type="evidence" value="ECO:0007669"/>
    <property type="project" value="InterPro"/>
</dbReference>
<feature type="signal peptide" evidence="2">
    <location>
        <begin position="1"/>
        <end position="20"/>
    </location>
</feature>
<gene>
    <name evidence="4" type="ORF">C5O19_23480</name>
</gene>
<dbReference type="Gene3D" id="3.30.70.1070">
    <property type="entry name" value="Sporulation related repeat"/>
    <property type="match status" value="1"/>
</dbReference>
<evidence type="ECO:0000313" key="4">
    <source>
        <dbReference type="EMBL" id="PQA54129.1"/>
    </source>
</evidence>
<name>A0A2S7IG52_9BACT</name>
<dbReference type="AlphaFoldDB" id="A0A2S7IG52"/>
<evidence type="ECO:0000256" key="2">
    <source>
        <dbReference type="SAM" id="SignalP"/>
    </source>
</evidence>
<proteinExistence type="predicted"/>
<organism evidence="4 5">
    <name type="scientific">Siphonobacter curvatus</name>
    <dbReference type="NCBI Taxonomy" id="2094562"/>
    <lineage>
        <taxon>Bacteria</taxon>
        <taxon>Pseudomonadati</taxon>
        <taxon>Bacteroidota</taxon>
        <taxon>Cytophagia</taxon>
        <taxon>Cytophagales</taxon>
        <taxon>Cytophagaceae</taxon>
        <taxon>Siphonobacter</taxon>
    </lineage>
</organism>
<accession>A0A2S7IG52</accession>
<feature type="region of interest" description="Disordered" evidence="1">
    <location>
        <begin position="52"/>
        <end position="76"/>
    </location>
</feature>
<feature type="chain" id="PRO_5015708140" description="SPOR domain-containing protein" evidence="2">
    <location>
        <begin position="21"/>
        <end position="197"/>
    </location>
</feature>
<feature type="compositionally biased region" description="Polar residues" evidence="1">
    <location>
        <begin position="66"/>
        <end position="76"/>
    </location>
</feature>
<evidence type="ECO:0000313" key="5">
    <source>
        <dbReference type="Proteomes" id="UP000239590"/>
    </source>
</evidence>
<dbReference type="OrthoDB" id="2473397at2"/>
<keyword evidence="2" id="KW-0732">Signal</keyword>
<dbReference type="SUPFAM" id="SSF110997">
    <property type="entry name" value="Sporulation related repeat"/>
    <property type="match status" value="1"/>
</dbReference>
<reference evidence="5" key="1">
    <citation type="submission" date="2018-02" db="EMBL/GenBank/DDBJ databases">
        <title>Genome sequencing of Solimonas sp. HR-BB.</title>
        <authorList>
            <person name="Lee Y."/>
            <person name="Jeon C.O."/>
        </authorList>
    </citation>
    <scope>NUCLEOTIDE SEQUENCE [LARGE SCALE GENOMIC DNA]</scope>
    <source>
        <strain evidence="5">HR-U</strain>
    </source>
</reference>
<dbReference type="Proteomes" id="UP000239590">
    <property type="component" value="Unassembled WGS sequence"/>
</dbReference>
<comment type="caution">
    <text evidence="4">The sequence shown here is derived from an EMBL/GenBank/DDBJ whole genome shotgun (WGS) entry which is preliminary data.</text>
</comment>
<dbReference type="PROSITE" id="PS51257">
    <property type="entry name" value="PROKAR_LIPOPROTEIN"/>
    <property type="match status" value="1"/>
</dbReference>
<feature type="compositionally biased region" description="Basic and acidic residues" evidence="1">
    <location>
        <begin position="52"/>
        <end position="63"/>
    </location>
</feature>
<dbReference type="Pfam" id="PF05036">
    <property type="entry name" value="SPOR"/>
    <property type="match status" value="1"/>
</dbReference>
<dbReference type="EMBL" id="PTRA01000007">
    <property type="protein sequence ID" value="PQA54129.1"/>
    <property type="molecule type" value="Genomic_DNA"/>
</dbReference>
<sequence>MVMKPSTLLIFLVGISLLTACSSKVVPTRSSNASKPYDLDLAAYRPRYEPSEVKKAPLEEKKKPTTPVTAPGSTSTQSINKKLDLTLDTLAQRNKGVRYLAGYRIQLYTGTKRADMEAAKLYIYQNYGELNTYIAYNHPTYRLRVGDFATRLDAERYFHKIKNEYPGSTLISDRVSLRDALKIIDNRATDTNETDEP</sequence>
<keyword evidence="5" id="KW-1185">Reference proteome</keyword>
<evidence type="ECO:0000259" key="3">
    <source>
        <dbReference type="Pfam" id="PF05036"/>
    </source>
</evidence>
<protein>
    <recommendedName>
        <fullName evidence="3">SPOR domain-containing protein</fullName>
    </recommendedName>
</protein>
<dbReference type="InterPro" id="IPR036680">
    <property type="entry name" value="SPOR-like_sf"/>
</dbReference>